<evidence type="ECO:0000259" key="10">
    <source>
        <dbReference type="PROSITE" id="PS52019"/>
    </source>
</evidence>
<dbReference type="Gene3D" id="3.10.129.110">
    <property type="entry name" value="Polyketide synthase dehydratase"/>
    <property type="match status" value="1"/>
</dbReference>
<dbReference type="SMART" id="SM00823">
    <property type="entry name" value="PKS_PP"/>
    <property type="match status" value="1"/>
</dbReference>
<dbReference type="CDD" id="cd00833">
    <property type="entry name" value="PKS"/>
    <property type="match status" value="1"/>
</dbReference>
<dbReference type="FunFam" id="3.40.50.720:FF:000209">
    <property type="entry name" value="Polyketide synthase Pks12"/>
    <property type="match status" value="1"/>
</dbReference>
<dbReference type="InterPro" id="IPR049552">
    <property type="entry name" value="PKS_DH_N"/>
</dbReference>
<dbReference type="SUPFAM" id="SSF50129">
    <property type="entry name" value="GroES-like"/>
    <property type="match status" value="1"/>
</dbReference>
<keyword evidence="1" id="KW-0596">Phosphopantetheine</keyword>
<evidence type="ECO:0000256" key="2">
    <source>
        <dbReference type="ARBA" id="ARBA00022553"/>
    </source>
</evidence>
<evidence type="ECO:0000256" key="3">
    <source>
        <dbReference type="ARBA" id="ARBA00022679"/>
    </source>
</evidence>
<comment type="caution">
    <text evidence="11">The sequence shown here is derived from an EMBL/GenBank/DDBJ whole genome shotgun (WGS) entry which is preliminary data.</text>
</comment>
<dbReference type="FunFam" id="3.40.366.10:FF:000002">
    <property type="entry name" value="Probable polyketide synthase 2"/>
    <property type="match status" value="1"/>
</dbReference>
<dbReference type="InterPro" id="IPR016035">
    <property type="entry name" value="Acyl_Trfase/lysoPLipase"/>
</dbReference>
<feature type="region of interest" description="Disordered" evidence="7">
    <location>
        <begin position="925"/>
        <end position="946"/>
    </location>
</feature>
<dbReference type="Gene3D" id="3.40.47.10">
    <property type="match status" value="1"/>
</dbReference>
<dbReference type="SUPFAM" id="SSF51735">
    <property type="entry name" value="NAD(P)-binding Rossmann-fold domains"/>
    <property type="match status" value="3"/>
</dbReference>
<dbReference type="Pfam" id="PF22621">
    <property type="entry name" value="CurL-like_PKS_C"/>
    <property type="match status" value="1"/>
</dbReference>
<dbReference type="InterPro" id="IPR013968">
    <property type="entry name" value="PKS_KR"/>
</dbReference>
<dbReference type="SUPFAM" id="SSF53901">
    <property type="entry name" value="Thiolase-like"/>
    <property type="match status" value="1"/>
</dbReference>
<dbReference type="SMART" id="SM00825">
    <property type="entry name" value="PKS_KS"/>
    <property type="match status" value="1"/>
</dbReference>
<dbReference type="InterPro" id="IPR011032">
    <property type="entry name" value="GroES-like_sf"/>
</dbReference>
<dbReference type="RefSeq" id="WP_145817635.1">
    <property type="nucleotide sequence ID" value="NZ_AP023438.1"/>
</dbReference>
<dbReference type="Gene3D" id="1.10.1200.10">
    <property type="entry name" value="ACP-like"/>
    <property type="match status" value="1"/>
</dbReference>
<dbReference type="SUPFAM" id="SSF52151">
    <property type="entry name" value="FabD/lysophospholipase-like"/>
    <property type="match status" value="1"/>
</dbReference>
<dbReference type="Gene3D" id="3.30.70.3290">
    <property type="match status" value="1"/>
</dbReference>
<dbReference type="GO" id="GO:0004315">
    <property type="term" value="F:3-oxoacyl-[acyl-carrier-protein] synthase activity"/>
    <property type="evidence" value="ECO:0007669"/>
    <property type="project" value="InterPro"/>
</dbReference>
<feature type="active site" description="Proton donor; for dehydratase activity" evidence="6">
    <location>
        <position position="1135"/>
    </location>
</feature>
<protein>
    <submittedName>
        <fullName evidence="11">Polyketide synthase 12/myxalamid-type polyketide synthase MxaB</fullName>
    </submittedName>
</protein>
<dbReference type="OrthoDB" id="9778690at2"/>
<dbReference type="Pfam" id="PF08659">
    <property type="entry name" value="KR"/>
    <property type="match status" value="1"/>
</dbReference>
<keyword evidence="4" id="KW-0511">Multifunctional enzyme</keyword>
<dbReference type="InterPro" id="IPR001227">
    <property type="entry name" value="Ac_transferase_dom_sf"/>
</dbReference>
<dbReference type="SMART" id="SM00822">
    <property type="entry name" value="PKS_KR"/>
    <property type="match status" value="1"/>
</dbReference>
<name>A0A562WG86_9ACTN</name>
<organism evidence="11 12">
    <name type="scientific">Micromonospora sagamiensis</name>
    <dbReference type="NCBI Taxonomy" id="47875"/>
    <lineage>
        <taxon>Bacteria</taxon>
        <taxon>Bacillati</taxon>
        <taxon>Actinomycetota</taxon>
        <taxon>Actinomycetes</taxon>
        <taxon>Micromonosporales</taxon>
        <taxon>Micromonosporaceae</taxon>
        <taxon>Micromonospora</taxon>
    </lineage>
</organism>
<sequence>MSSAEQPTAATLQRALTAVRDLRAKLEASERARTEPIAIVGMACRFPGGANSPEAFWALLRDGVDGVTEVPADRWDAGALYHPDPTVPGRVSSRWGGFLDQVDHFDAAFFGISPREADQMDPQQRIMLEVAWEALESAGQTTGRLAGSATGVFVGVHSHSNDYTWLQFADPEQIDTYTGTGTSHSVVAGRISYLLDLRGPSVALDTACSSSLVAVHLAVQSLRSGECQTALAGGVNLAWGPHFAMATTKMRMMAADGRCKTFDADADGFVRGEGCGAVVLKRLSDARRDGDPILAVIRGSAVNQDGRTNGLTAPSGLSQRLIVAQALANAGVDPAAVGAVEAHGTGTALGDPIEIEALTEVFGPATEDSRPITLSSVKTNIGHLEAAAGIAGLIRVVLSLRHEAVPAHLHFRTLNPNSSLTGTRFVIPTALRPWPAGDDPRYATVSSFGWSGTNGCLVVGEAPPVAPATAPSTGVPATTVTAAPVAGPADRVELLPISARSPQALRALAEAYRSMLTTTDVPLRDLCWTAGVRRSHHPFRAAVTGRSPAELADRLAAVADTPAGEATAPGAPAGPVFVFGGQGAQWAGMGRDLMAQEPVFAETMRRCDELLREHAGWSLLDEVHSYAGRSRLDRTEIAQPALVAVQVALAALWRSWGVEPETVIGHSVGEVAAAHVAGVLTLADALRVAYHRGRVMQRAHGLGRMAAVALTADEAEKTVAPHAGRLTVAAVNGPATTVLAGDPDALDEVLAALGERGVFTRPLAVEYAFHSPQMAPFQAPLVEALRGITPRPATVPIMSTVTGRPATVGDFGPAYWGRNILEPVRFAAALAQLDGEDGPCTVVEVGPQPVLARPIAEHFAQRDRPAVVLASMRTGADGRTTLLTALGGLYRANHPVDWQRLHPTPGRSVPLPAYPWQRRRHWLRSTPRPTGIPARSSAPGGHPLLGRRARTAVPTFDTTLDAAVGFLGDHRIHGAALLPMTAYLELALAAHGGDTPAQVTDLVLHEALVLGDDAPRSVQVVLTPGEERGTVQVFSQPVTDRDDQPWTRHATAGVGEYAPPPADRCDPATLRSRLTPVDVGSFHRRLAAVGIGYGPAFTGLRQLWRGTDEALGEVVLPERLHADAAAYRWHPALLDAACQAALAAFPDDPTDAWLPIGLDRFAPLTPPGPRVVSHARLRRHSTDTALADVDLRTPDGDLAARIEGLLLRRADRHALRRATGPDLRYEIAWEPAVLDRTAPSAGGGAWLVLPDRGSAGALLADLLRARGEQVELPPTDADPVAWLRHRATATGGVWRGVVDLGGLDGPADEPTLGEVVAAHERAVRRTLDLASTLTGDDALALRLWVVTRGARSVTPGDPVTVTQSPAWGLASAVNRERTDLRWGCVDLDPTDGRPVPPELLDVLLAAGGEDEYALRDGVVQVPRLVPADPADGATSPAGTRPVRLRIRERGVLENLTLEPVSRRQPRPDEVEILVHATGLNFRDVLNALGMYPGEAGPLGLECAGEIVAVGSRVDDLAVGDRVVALAPASFASHVTVAADRVAPIPGSLGYAEAATVPVAFCTAAYGLRHLARIGPGDRVLIHAAAGGVGLAAVRLAQAAGAEVLATASPAKWPVLTELGVRHVFNSRTFDFADAVRECTGGAGVDAVLNSLTDEFIPRSLGVLRAGGTFLEIGKRGIWAADRVADLRPDVAYHPFDLGAVADDDPALVRSMLRDLVDALGAGQLSPLPLRAFPLARVVDAFRHMAQARHVGKVVVTHDQPPAVRPDATYLVTGGLGGVGVAVTRWLVDRGARHLVLLGRSTPPAEAAATLRDLHPDARIHLRQADVADPRALADVVDEIGATMPPLRGIVHAAGVLDDGLLAGQTWDRFAGVLAPKVAGGWNLHLLTRDLPLDFLVLCSSVAALLGSAGQGSYVTANTFLDALAHHRRAQGLVATSVNWGPWADGGMAARMDDQQRHRLAAQGYRPLPADEATGALGRLLDTPTAQAALVAVDWPTHLRQYGGAQPAFLSRLRRTDLTPADPTPADPAPAAGARERIEAAHPTERRGLLQEYVQRTAVTILGLPPAQPVNPQQPLRELGLDSLMAVELRNALGRLVGRSLPSTLAFDHPTVTKLTDHLLGELFPEPTTPAPAARTPASDAPDDLVARVAALDDADVEALLAAKLSALEARSTHE</sequence>
<dbReference type="InterPro" id="IPR042104">
    <property type="entry name" value="PKS_dehydratase_sf"/>
</dbReference>
<keyword evidence="2" id="KW-0597">Phosphoprotein</keyword>
<dbReference type="PROSITE" id="PS00606">
    <property type="entry name" value="KS3_1"/>
    <property type="match status" value="1"/>
</dbReference>
<dbReference type="GO" id="GO:0016491">
    <property type="term" value="F:oxidoreductase activity"/>
    <property type="evidence" value="ECO:0007669"/>
    <property type="project" value="InterPro"/>
</dbReference>
<dbReference type="Pfam" id="PF00109">
    <property type="entry name" value="ketoacyl-synt"/>
    <property type="match status" value="1"/>
</dbReference>
<dbReference type="InterPro" id="IPR016039">
    <property type="entry name" value="Thiolase-like"/>
</dbReference>
<dbReference type="Gene3D" id="3.40.50.720">
    <property type="entry name" value="NAD(P)-binding Rossmann-like Domain"/>
    <property type="match status" value="3"/>
</dbReference>
<evidence type="ECO:0000256" key="4">
    <source>
        <dbReference type="ARBA" id="ARBA00023268"/>
    </source>
</evidence>
<dbReference type="GO" id="GO:0031177">
    <property type="term" value="F:phosphopantetheine binding"/>
    <property type="evidence" value="ECO:0007669"/>
    <property type="project" value="InterPro"/>
</dbReference>
<evidence type="ECO:0000259" key="9">
    <source>
        <dbReference type="PROSITE" id="PS52004"/>
    </source>
</evidence>
<dbReference type="PROSITE" id="PS52004">
    <property type="entry name" value="KS3_2"/>
    <property type="match status" value="1"/>
</dbReference>
<dbReference type="InterPro" id="IPR018201">
    <property type="entry name" value="Ketoacyl_synth_AS"/>
</dbReference>
<dbReference type="InterPro" id="IPR036291">
    <property type="entry name" value="NAD(P)-bd_dom_sf"/>
</dbReference>
<accession>A0A562WG86</accession>
<dbReference type="Gene3D" id="3.90.180.10">
    <property type="entry name" value="Medium-chain alcohol dehydrogenases, catalytic domain"/>
    <property type="match status" value="1"/>
</dbReference>
<evidence type="ECO:0000313" key="11">
    <source>
        <dbReference type="EMBL" id="TWJ29011.1"/>
    </source>
</evidence>
<dbReference type="Proteomes" id="UP000319728">
    <property type="component" value="Unassembled WGS sequence"/>
</dbReference>
<evidence type="ECO:0000256" key="5">
    <source>
        <dbReference type="ARBA" id="ARBA00023315"/>
    </source>
</evidence>
<dbReference type="InterPro" id="IPR036736">
    <property type="entry name" value="ACP-like_sf"/>
</dbReference>
<dbReference type="SMART" id="SM01294">
    <property type="entry name" value="PKS_PP_betabranch"/>
    <property type="match status" value="1"/>
</dbReference>
<dbReference type="InterPro" id="IPR020807">
    <property type="entry name" value="PKS_DH"/>
</dbReference>
<feature type="domain" description="Carrier" evidence="8">
    <location>
        <begin position="2047"/>
        <end position="2122"/>
    </location>
</feature>
<dbReference type="InterPro" id="IPR020843">
    <property type="entry name" value="ER"/>
</dbReference>
<evidence type="ECO:0000256" key="7">
    <source>
        <dbReference type="SAM" id="MobiDB-lite"/>
    </source>
</evidence>
<dbReference type="InterPro" id="IPR049551">
    <property type="entry name" value="PKS_DH_C"/>
</dbReference>
<dbReference type="Pfam" id="PF00550">
    <property type="entry name" value="PP-binding"/>
    <property type="match status" value="1"/>
</dbReference>
<dbReference type="InterPro" id="IPR009081">
    <property type="entry name" value="PP-bd_ACP"/>
</dbReference>
<dbReference type="InterPro" id="IPR016036">
    <property type="entry name" value="Malonyl_transacylase_ACP-bd"/>
</dbReference>
<dbReference type="EMBL" id="VLLP01000001">
    <property type="protein sequence ID" value="TWJ29011.1"/>
    <property type="molecule type" value="Genomic_DNA"/>
</dbReference>
<keyword evidence="3" id="KW-0808">Transferase</keyword>
<dbReference type="InterPro" id="IPR049900">
    <property type="entry name" value="PKS_mFAS_DH"/>
</dbReference>
<dbReference type="GO" id="GO:0006633">
    <property type="term" value="P:fatty acid biosynthetic process"/>
    <property type="evidence" value="ECO:0007669"/>
    <property type="project" value="InterPro"/>
</dbReference>
<keyword evidence="5" id="KW-0012">Acyltransferase</keyword>
<dbReference type="PROSITE" id="PS00012">
    <property type="entry name" value="PHOSPHOPANTETHEINE"/>
    <property type="match status" value="1"/>
</dbReference>
<feature type="domain" description="Ketosynthase family 3 (KS3)" evidence="9">
    <location>
        <begin position="34"/>
        <end position="461"/>
    </location>
</feature>
<evidence type="ECO:0000256" key="6">
    <source>
        <dbReference type="PROSITE-ProRule" id="PRU01363"/>
    </source>
</evidence>
<dbReference type="InterPro" id="IPR014031">
    <property type="entry name" value="Ketoacyl_synth_C"/>
</dbReference>
<feature type="active site" description="Proton acceptor; for dehydratase activity" evidence="6">
    <location>
        <position position="970"/>
    </location>
</feature>
<dbReference type="GO" id="GO:0004312">
    <property type="term" value="F:fatty acid synthase activity"/>
    <property type="evidence" value="ECO:0007669"/>
    <property type="project" value="TreeGrafter"/>
</dbReference>
<dbReference type="SUPFAM" id="SSF55048">
    <property type="entry name" value="Probable ACP-binding domain of malonyl-CoA ACP transacylase"/>
    <property type="match status" value="1"/>
</dbReference>
<dbReference type="InterPro" id="IPR057326">
    <property type="entry name" value="KR_dom"/>
</dbReference>
<dbReference type="PANTHER" id="PTHR43775:SF37">
    <property type="entry name" value="SI:DKEY-61P9.11"/>
    <property type="match status" value="1"/>
</dbReference>
<dbReference type="InterPro" id="IPR020806">
    <property type="entry name" value="PKS_PP-bd"/>
</dbReference>
<dbReference type="Pfam" id="PF02801">
    <property type="entry name" value="Ketoacyl-synt_C"/>
    <property type="match status" value="1"/>
</dbReference>
<dbReference type="InterPro" id="IPR006162">
    <property type="entry name" value="Ppantetheine_attach_site"/>
</dbReference>
<dbReference type="SMART" id="SM00826">
    <property type="entry name" value="PKS_DH"/>
    <property type="match status" value="1"/>
</dbReference>
<evidence type="ECO:0000259" key="8">
    <source>
        <dbReference type="PROSITE" id="PS50075"/>
    </source>
</evidence>
<gene>
    <name evidence="11" type="ORF">JD81_02517</name>
</gene>
<dbReference type="InterPro" id="IPR014043">
    <property type="entry name" value="Acyl_transferase_dom"/>
</dbReference>
<dbReference type="Pfam" id="PF14765">
    <property type="entry name" value="PS-DH"/>
    <property type="match status" value="1"/>
</dbReference>
<dbReference type="Pfam" id="PF08240">
    <property type="entry name" value="ADH_N"/>
    <property type="match status" value="1"/>
</dbReference>
<evidence type="ECO:0000256" key="1">
    <source>
        <dbReference type="ARBA" id="ARBA00022450"/>
    </source>
</evidence>
<reference evidence="11 12" key="1">
    <citation type="submission" date="2019-07" db="EMBL/GenBank/DDBJ databases">
        <title>R&amp;d 2014.</title>
        <authorList>
            <person name="Klenk H.-P."/>
        </authorList>
    </citation>
    <scope>NUCLEOTIDE SEQUENCE [LARGE SCALE GENOMIC DNA]</scope>
    <source>
        <strain evidence="11 12">DSM 43912</strain>
    </source>
</reference>
<dbReference type="InterPro" id="IPR050091">
    <property type="entry name" value="PKS_NRPS_Biosynth_Enz"/>
</dbReference>
<dbReference type="SMART" id="SM00829">
    <property type="entry name" value="PKS_ER"/>
    <property type="match status" value="1"/>
</dbReference>
<dbReference type="PROSITE" id="PS50075">
    <property type="entry name" value="CARRIER"/>
    <property type="match status" value="1"/>
</dbReference>
<dbReference type="InterPro" id="IPR013154">
    <property type="entry name" value="ADH-like_N"/>
</dbReference>
<feature type="domain" description="PKS/mFAS DH" evidence="10">
    <location>
        <begin position="942"/>
        <end position="1216"/>
    </location>
</feature>
<dbReference type="InterPro" id="IPR020841">
    <property type="entry name" value="PKS_Beta-ketoAc_synthase_dom"/>
</dbReference>
<dbReference type="InterPro" id="IPR014030">
    <property type="entry name" value="Ketoacyl_synth_N"/>
</dbReference>
<dbReference type="FunFam" id="3.40.47.10:FF:000019">
    <property type="entry name" value="Polyketide synthase type I"/>
    <property type="match status" value="1"/>
</dbReference>
<dbReference type="SUPFAM" id="SSF47336">
    <property type="entry name" value="ACP-like"/>
    <property type="match status" value="1"/>
</dbReference>
<evidence type="ECO:0000313" key="12">
    <source>
        <dbReference type="Proteomes" id="UP000319728"/>
    </source>
</evidence>
<dbReference type="Pfam" id="PF21089">
    <property type="entry name" value="PKS_DH_N"/>
    <property type="match status" value="1"/>
</dbReference>
<dbReference type="SMART" id="SM00827">
    <property type="entry name" value="PKS_AT"/>
    <property type="match status" value="1"/>
</dbReference>
<dbReference type="PROSITE" id="PS52019">
    <property type="entry name" value="PKS_MFAS_DH"/>
    <property type="match status" value="1"/>
</dbReference>
<dbReference type="Pfam" id="PF13602">
    <property type="entry name" value="ADH_zinc_N_2"/>
    <property type="match status" value="1"/>
</dbReference>
<feature type="region of interest" description="N-terminal hotdog fold" evidence="6">
    <location>
        <begin position="942"/>
        <end position="1061"/>
    </location>
</feature>
<keyword evidence="12" id="KW-1185">Reference proteome</keyword>
<dbReference type="PANTHER" id="PTHR43775">
    <property type="entry name" value="FATTY ACID SYNTHASE"/>
    <property type="match status" value="1"/>
</dbReference>
<dbReference type="Pfam" id="PF00698">
    <property type="entry name" value="Acyl_transf_1"/>
    <property type="match status" value="1"/>
</dbReference>
<feature type="region of interest" description="C-terminal hotdog fold" evidence="6">
    <location>
        <begin position="1074"/>
        <end position="1216"/>
    </location>
</feature>
<dbReference type="Gene3D" id="3.40.366.10">
    <property type="entry name" value="Malonyl-Coenzyme A Acyl Carrier Protein, domain 2"/>
    <property type="match status" value="1"/>
</dbReference>
<dbReference type="CDD" id="cd05195">
    <property type="entry name" value="enoyl_red"/>
    <property type="match status" value="1"/>
</dbReference>
<proteinExistence type="predicted"/>
<dbReference type="CDD" id="cd08955">
    <property type="entry name" value="KR_2_FAS_SDR_x"/>
    <property type="match status" value="1"/>
</dbReference>